<dbReference type="Gene3D" id="3.40.50.10140">
    <property type="entry name" value="Toll/interleukin-1 receptor homology (TIR) domain"/>
    <property type="match status" value="1"/>
</dbReference>
<dbReference type="SUPFAM" id="SSF52200">
    <property type="entry name" value="Toll/Interleukin receptor TIR domain"/>
    <property type="match status" value="1"/>
</dbReference>
<dbReference type="SMART" id="SM00320">
    <property type="entry name" value="WD40"/>
    <property type="match status" value="7"/>
</dbReference>
<gene>
    <name evidence="5" type="ORF">GCM10007977_043160</name>
</gene>
<evidence type="ECO:0000256" key="3">
    <source>
        <dbReference type="PROSITE-ProRule" id="PRU00221"/>
    </source>
</evidence>
<dbReference type="PROSITE" id="PS00678">
    <property type="entry name" value="WD_REPEATS_1"/>
    <property type="match status" value="2"/>
</dbReference>
<dbReference type="Gene3D" id="2.130.10.10">
    <property type="entry name" value="YVTN repeat-like/Quinoprotein amine dehydrogenase"/>
    <property type="match status" value="3"/>
</dbReference>
<feature type="domain" description="TIR" evidence="4">
    <location>
        <begin position="18"/>
        <end position="106"/>
    </location>
</feature>
<keyword evidence="6" id="KW-1185">Reference proteome</keyword>
<dbReference type="InterPro" id="IPR035897">
    <property type="entry name" value="Toll_tir_struct_dom_sf"/>
</dbReference>
<protein>
    <recommendedName>
        <fullName evidence="4">TIR domain-containing protein</fullName>
    </recommendedName>
</protein>
<reference evidence="5" key="1">
    <citation type="journal article" date="2014" name="Int. J. Syst. Evol. Microbiol.">
        <title>Complete genome sequence of Corynebacterium casei LMG S-19264T (=DSM 44701T), isolated from a smear-ripened cheese.</title>
        <authorList>
            <consortium name="US DOE Joint Genome Institute (JGI-PGF)"/>
            <person name="Walter F."/>
            <person name="Albersmeier A."/>
            <person name="Kalinowski J."/>
            <person name="Ruckert C."/>
        </authorList>
    </citation>
    <scope>NUCLEOTIDE SEQUENCE</scope>
    <source>
        <strain evidence="5">JCM 19831</strain>
    </source>
</reference>
<dbReference type="InterPro" id="IPR020472">
    <property type="entry name" value="WD40_PAC1"/>
</dbReference>
<evidence type="ECO:0000256" key="1">
    <source>
        <dbReference type="ARBA" id="ARBA00022574"/>
    </source>
</evidence>
<feature type="repeat" description="WD" evidence="3">
    <location>
        <begin position="202"/>
        <end position="243"/>
    </location>
</feature>
<dbReference type="RefSeq" id="WP_190251704.1">
    <property type="nucleotide sequence ID" value="NZ_BMPI01000020.1"/>
</dbReference>
<dbReference type="Pfam" id="PF13676">
    <property type="entry name" value="TIR_2"/>
    <property type="match status" value="1"/>
</dbReference>
<dbReference type="PANTHER" id="PTHR19848:SF8">
    <property type="entry name" value="F-BOX AND WD REPEAT DOMAIN CONTAINING 7"/>
    <property type="match status" value="1"/>
</dbReference>
<evidence type="ECO:0000259" key="4">
    <source>
        <dbReference type="Pfam" id="PF13676"/>
    </source>
</evidence>
<feature type="repeat" description="WD" evidence="3">
    <location>
        <begin position="283"/>
        <end position="324"/>
    </location>
</feature>
<keyword evidence="2" id="KW-0677">Repeat</keyword>
<evidence type="ECO:0000313" key="5">
    <source>
        <dbReference type="EMBL" id="GGM37096.1"/>
    </source>
</evidence>
<dbReference type="SUPFAM" id="SSF50998">
    <property type="entry name" value="Quinoprotein alcohol dehydrogenase-like"/>
    <property type="match status" value="1"/>
</dbReference>
<comment type="caution">
    <text evidence="5">The sequence shown here is derived from an EMBL/GenBank/DDBJ whole genome shotgun (WGS) entry which is preliminary data.</text>
</comment>
<dbReference type="PANTHER" id="PTHR19848">
    <property type="entry name" value="WD40 REPEAT PROTEIN"/>
    <property type="match status" value="1"/>
</dbReference>
<dbReference type="Pfam" id="PF00400">
    <property type="entry name" value="WD40"/>
    <property type="match status" value="6"/>
</dbReference>
<reference evidence="5" key="2">
    <citation type="submission" date="2020-09" db="EMBL/GenBank/DDBJ databases">
        <authorList>
            <person name="Sun Q."/>
            <person name="Ohkuma M."/>
        </authorList>
    </citation>
    <scope>NUCLEOTIDE SEQUENCE</scope>
    <source>
        <strain evidence="5">JCM 19831</strain>
    </source>
</reference>
<dbReference type="InterPro" id="IPR001680">
    <property type="entry name" value="WD40_rpt"/>
</dbReference>
<evidence type="ECO:0000256" key="2">
    <source>
        <dbReference type="ARBA" id="ARBA00022737"/>
    </source>
</evidence>
<feature type="repeat" description="WD" evidence="3">
    <location>
        <begin position="167"/>
        <end position="201"/>
    </location>
</feature>
<dbReference type="AlphaFoldDB" id="A0A917TTU3"/>
<organism evidence="5 6">
    <name type="scientific">Dactylosporangium sucinum</name>
    <dbReference type="NCBI Taxonomy" id="1424081"/>
    <lineage>
        <taxon>Bacteria</taxon>
        <taxon>Bacillati</taxon>
        <taxon>Actinomycetota</taxon>
        <taxon>Actinomycetes</taxon>
        <taxon>Micromonosporales</taxon>
        <taxon>Micromonosporaceae</taxon>
        <taxon>Dactylosporangium</taxon>
    </lineage>
</organism>
<dbReference type="PROSITE" id="PS50294">
    <property type="entry name" value="WD_REPEATS_REGION"/>
    <property type="match status" value="4"/>
</dbReference>
<evidence type="ECO:0000313" key="6">
    <source>
        <dbReference type="Proteomes" id="UP000642070"/>
    </source>
</evidence>
<proteinExistence type="predicted"/>
<dbReference type="InterPro" id="IPR011047">
    <property type="entry name" value="Quinoprotein_ADH-like_sf"/>
</dbReference>
<dbReference type="InterPro" id="IPR015943">
    <property type="entry name" value="WD40/YVTN_repeat-like_dom_sf"/>
</dbReference>
<keyword evidence="1 3" id="KW-0853">WD repeat</keyword>
<dbReference type="InterPro" id="IPR000157">
    <property type="entry name" value="TIR_dom"/>
</dbReference>
<dbReference type="PROSITE" id="PS50082">
    <property type="entry name" value="WD_REPEATS_2"/>
    <property type="match status" value="5"/>
</dbReference>
<dbReference type="GO" id="GO:0007165">
    <property type="term" value="P:signal transduction"/>
    <property type="evidence" value="ECO:0007669"/>
    <property type="project" value="InterPro"/>
</dbReference>
<feature type="repeat" description="WD" evidence="3">
    <location>
        <begin position="325"/>
        <end position="366"/>
    </location>
</feature>
<dbReference type="PRINTS" id="PR00320">
    <property type="entry name" value="GPROTEINBRPT"/>
</dbReference>
<dbReference type="InterPro" id="IPR019775">
    <property type="entry name" value="WD40_repeat_CS"/>
</dbReference>
<dbReference type="EMBL" id="BMPI01000020">
    <property type="protein sequence ID" value="GGM37096.1"/>
    <property type="molecule type" value="Genomic_DNA"/>
</dbReference>
<accession>A0A917TTU3</accession>
<dbReference type="CDD" id="cd00200">
    <property type="entry name" value="WD40"/>
    <property type="match status" value="1"/>
</dbReference>
<dbReference type="Proteomes" id="UP000642070">
    <property type="component" value="Unassembled WGS sequence"/>
</dbReference>
<name>A0A917TTU3_9ACTN</name>
<sequence length="446" mass="47862">MLFRRLAPAWYIWCVGYVFISYSRADSHYAKALAGHLMGSGLDVWYDDELRNGDDWRRVVRQRVESCDAFVVVMTPSAEVSEWVNWEIDWAVAAGRPIRPVLLEGASFRRLDDLHHEAVQGAAMPGRRYVAGLRGLAGYDDDLAKQVPPTTPKAAVPARDLPAGGAISSIAFSPDGFHVAGGAADGRLYVWNARTGAAVHMMRAGDGLLSAVSYRGDGRVLATAGWDATVRLWDPFSGELIRTLGGPTQDVNGVVFAGPRLLSVGEDTMLRVWDTAGHRRDLAVPHAAAVMAIAADPTGRLLATAGADGLVGLWDAQALRPVATLAGHTDGVNAVAFSPNGDRLASAGRDHTVRLWRTADGTTERVLTGHVEKVWTVAFSRDGRRVASGGDDRTVRVWDAATGEQLQPFADYGGQIWGVAYSPAATWLAVACGSRSRSARILDLNA</sequence>
<feature type="repeat" description="WD" evidence="3">
    <location>
        <begin position="367"/>
        <end position="408"/>
    </location>
</feature>